<sequence>MTLQDASSSLEFPRIVDVGLCGMLVTFSNTLTDSANGAALAFREAVDALGLDGIMESSTSLTSAFVIFDPIALKREVLRQALSELVQDRDWETAGLPANRVRWTIPAVFGGDVAGPQLEEAAGLARVSTEVAVNELCSNPLRVMTLGFAPGQPYLGSLPENWAIPRQTGLTKRVPVGAITVAIRQIVLFSTSTPTGWRQVGVCGFKAFRPEAEQPFALRPGDEIRFRSVSWQEYDDVLARDQSGDGGAECEDLR</sequence>
<dbReference type="SUPFAM" id="SSF50891">
    <property type="entry name" value="Cyclophilin-like"/>
    <property type="match status" value="1"/>
</dbReference>
<dbReference type="Pfam" id="PF02682">
    <property type="entry name" value="CT_C_D"/>
    <property type="match status" value="1"/>
</dbReference>
<dbReference type="Gene3D" id="2.40.100.10">
    <property type="entry name" value="Cyclophilin-like"/>
    <property type="match status" value="1"/>
</dbReference>
<dbReference type="AlphaFoldDB" id="A0A238IWS2"/>
<keyword evidence="6" id="KW-1185">Reference proteome</keyword>
<accession>A0A238IWS2</accession>
<dbReference type="Gene3D" id="3.30.1360.40">
    <property type="match status" value="1"/>
</dbReference>
<evidence type="ECO:0000259" key="4">
    <source>
        <dbReference type="SMART" id="SM00796"/>
    </source>
</evidence>
<organism evidence="5 6">
    <name type="scientific">Boseongicola aestuarii</name>
    <dbReference type="NCBI Taxonomy" id="1470561"/>
    <lineage>
        <taxon>Bacteria</taxon>
        <taxon>Pseudomonadati</taxon>
        <taxon>Pseudomonadota</taxon>
        <taxon>Alphaproteobacteria</taxon>
        <taxon>Rhodobacterales</taxon>
        <taxon>Paracoccaceae</taxon>
        <taxon>Boseongicola</taxon>
    </lineage>
</organism>
<keyword evidence="5" id="KW-0418">Kinase</keyword>
<gene>
    <name evidence="5" type="primary">kipI</name>
    <name evidence="5" type="ORF">BOA8489_00954</name>
</gene>
<name>A0A238IWS2_9RHOB</name>
<dbReference type="EMBL" id="FXXQ01000002">
    <property type="protein sequence ID" value="SMX22856.1"/>
    <property type="molecule type" value="Genomic_DNA"/>
</dbReference>
<dbReference type="Proteomes" id="UP000201838">
    <property type="component" value="Unassembled WGS sequence"/>
</dbReference>
<dbReference type="GO" id="GO:0016301">
    <property type="term" value="F:kinase activity"/>
    <property type="evidence" value="ECO:0007669"/>
    <property type="project" value="UniProtKB-KW"/>
</dbReference>
<evidence type="ECO:0000256" key="2">
    <source>
        <dbReference type="ARBA" id="ARBA00022801"/>
    </source>
</evidence>
<dbReference type="InterPro" id="IPR003833">
    <property type="entry name" value="CT_C_D"/>
</dbReference>
<proteinExistence type="predicted"/>
<dbReference type="InterPro" id="IPR029000">
    <property type="entry name" value="Cyclophilin-like_dom_sf"/>
</dbReference>
<keyword evidence="5" id="KW-0808">Transferase</keyword>
<feature type="domain" description="Carboxyltransferase" evidence="4">
    <location>
        <begin position="13"/>
        <end position="218"/>
    </location>
</feature>
<evidence type="ECO:0000256" key="3">
    <source>
        <dbReference type="ARBA" id="ARBA00022840"/>
    </source>
</evidence>
<keyword evidence="1" id="KW-0547">Nucleotide-binding</keyword>
<dbReference type="GO" id="GO:0005524">
    <property type="term" value="F:ATP binding"/>
    <property type="evidence" value="ECO:0007669"/>
    <property type="project" value="UniProtKB-KW"/>
</dbReference>
<dbReference type="GO" id="GO:0016787">
    <property type="term" value="F:hydrolase activity"/>
    <property type="evidence" value="ECO:0007669"/>
    <property type="project" value="UniProtKB-KW"/>
</dbReference>
<reference evidence="5 6" key="1">
    <citation type="submission" date="2017-05" db="EMBL/GenBank/DDBJ databases">
        <authorList>
            <person name="Song R."/>
            <person name="Chenine A.L."/>
            <person name="Ruprecht R.M."/>
        </authorList>
    </citation>
    <scope>NUCLEOTIDE SEQUENCE [LARGE SCALE GENOMIC DNA]</scope>
    <source>
        <strain evidence="5 6">CECT 8489</strain>
    </source>
</reference>
<dbReference type="PANTHER" id="PTHR34698">
    <property type="entry name" value="5-OXOPROLINASE SUBUNIT B"/>
    <property type="match status" value="1"/>
</dbReference>
<protein>
    <submittedName>
        <fullName evidence="5">Kinase A inhibitor</fullName>
    </submittedName>
</protein>
<dbReference type="SMART" id="SM00796">
    <property type="entry name" value="AHS1"/>
    <property type="match status" value="1"/>
</dbReference>
<dbReference type="RefSeq" id="WP_245813661.1">
    <property type="nucleotide sequence ID" value="NZ_FXXQ01000002.1"/>
</dbReference>
<keyword evidence="3" id="KW-0067">ATP-binding</keyword>
<evidence type="ECO:0000313" key="5">
    <source>
        <dbReference type="EMBL" id="SMX22856.1"/>
    </source>
</evidence>
<dbReference type="SUPFAM" id="SSF160467">
    <property type="entry name" value="PH0987 N-terminal domain-like"/>
    <property type="match status" value="1"/>
</dbReference>
<keyword evidence="2" id="KW-0378">Hydrolase</keyword>
<dbReference type="InterPro" id="IPR010016">
    <property type="entry name" value="PxpB"/>
</dbReference>
<evidence type="ECO:0000256" key="1">
    <source>
        <dbReference type="ARBA" id="ARBA00022741"/>
    </source>
</evidence>
<dbReference type="PANTHER" id="PTHR34698:SF2">
    <property type="entry name" value="5-OXOPROLINASE SUBUNIT B"/>
    <property type="match status" value="1"/>
</dbReference>
<evidence type="ECO:0000313" key="6">
    <source>
        <dbReference type="Proteomes" id="UP000201838"/>
    </source>
</evidence>